<evidence type="ECO:0000256" key="3">
    <source>
        <dbReference type="ARBA" id="ARBA00022801"/>
    </source>
</evidence>
<evidence type="ECO:0000256" key="2">
    <source>
        <dbReference type="ARBA" id="ARBA00022670"/>
    </source>
</evidence>
<reference key="1">
    <citation type="submission" date="2017-08" db="EMBL/GenBank/DDBJ databases">
        <title>A dynamic microbial community with high functional redundancy inhabits the cold, oxic subseafloor aquifer.</title>
        <authorList>
            <person name="Tully B.J."/>
            <person name="Wheat C.G."/>
            <person name="Glazer B.T."/>
            <person name="Huber J.A."/>
        </authorList>
    </citation>
    <scope>NUCLEOTIDE SEQUENCE [LARGE SCALE GENOMIC DNA]</scope>
</reference>
<dbReference type="CDD" id="cd07023">
    <property type="entry name" value="S49_Sppa_N_C"/>
    <property type="match status" value="1"/>
</dbReference>
<dbReference type="InterPro" id="IPR002142">
    <property type="entry name" value="Peptidase_S49"/>
</dbReference>
<evidence type="ECO:0000256" key="4">
    <source>
        <dbReference type="ARBA" id="ARBA00022825"/>
    </source>
</evidence>
<feature type="domain" description="Peptidase S49" evidence="6">
    <location>
        <begin position="109"/>
        <end position="257"/>
    </location>
</feature>
<organism evidence="7">
    <name type="scientific">OCS116 cluster bacterium</name>
    <dbReference type="NCBI Taxonomy" id="2030921"/>
    <lineage>
        <taxon>Bacteria</taxon>
        <taxon>Pseudomonadati</taxon>
        <taxon>Pseudomonadota</taxon>
        <taxon>Alphaproteobacteria</taxon>
        <taxon>OCS116 cluster</taxon>
    </lineage>
</organism>
<keyword evidence="5" id="KW-0812">Transmembrane</keyword>
<keyword evidence="5" id="KW-1133">Transmembrane helix</keyword>
<reference evidence="7" key="2">
    <citation type="journal article" date="2018" name="ISME J.">
        <title>A dynamic microbial community with high functional redundancy inhabits the cold, oxic subseafloor aquifer.</title>
        <authorList>
            <person name="Tully B.J."/>
            <person name="Wheat C.G."/>
            <person name="Glazer B.T."/>
            <person name="Huber J.A."/>
        </authorList>
    </citation>
    <scope>NUCLEOTIDE SEQUENCE</scope>
    <source>
        <strain evidence="7">NORP83</strain>
    </source>
</reference>
<dbReference type="InterPro" id="IPR004635">
    <property type="entry name" value="Pept_S49_SppA"/>
</dbReference>
<sequence>MPLNSHEIAQQRHLKRHLTFWRFMAVAVLIVGLIAVSAVSINNNSFSIRQQHIASIEISGIIYRDDRLLAQLKKIEKSDKVSGLIVIIDSPGGTVTGSEDIYLAIRKIAAKKPVTALMRGVAASGGYISAIAADHILASGNTITGSIGVIYQWPEYVELLNKVGVKMQTVKSAPLKAEPSGMVPLTDEVRQQVEISVKDSYDWFVGLVSERRELDMADALRLADGRVYSGRQALAENLIDAIGDINDAEDWLKNQLQQDDKTYQDLEIIDWTPPLFEQGSLNQFLKMEINALAGIKFFDINSGKNISSTGLMALMLN</sequence>
<dbReference type="GO" id="GO:0008236">
    <property type="term" value="F:serine-type peptidase activity"/>
    <property type="evidence" value="ECO:0007669"/>
    <property type="project" value="UniProtKB-KW"/>
</dbReference>
<comment type="similarity">
    <text evidence="1">Belongs to the peptidase S49 family.</text>
</comment>
<gene>
    <name evidence="7" type="primary">sppA</name>
    <name evidence="7" type="ORF">COB13_13130</name>
</gene>
<dbReference type="InterPro" id="IPR047272">
    <property type="entry name" value="S49_SppA_C"/>
</dbReference>
<keyword evidence="2" id="KW-0645">Protease</keyword>
<keyword evidence="3" id="KW-0378">Hydrolase</keyword>
<feature type="transmembrane region" description="Helical" evidence="5">
    <location>
        <begin position="20"/>
        <end position="41"/>
    </location>
</feature>
<dbReference type="Gene3D" id="3.90.226.10">
    <property type="entry name" value="2-enoyl-CoA Hydratase, Chain A, domain 1"/>
    <property type="match status" value="1"/>
</dbReference>
<keyword evidence="4" id="KW-0720">Serine protease</keyword>
<dbReference type="PANTHER" id="PTHR42987">
    <property type="entry name" value="PEPTIDASE S49"/>
    <property type="match status" value="1"/>
</dbReference>
<evidence type="ECO:0000313" key="7">
    <source>
        <dbReference type="EMBL" id="PCI98804.1"/>
    </source>
</evidence>
<dbReference type="NCBIfam" id="TIGR00706">
    <property type="entry name" value="SppA_dom"/>
    <property type="match status" value="1"/>
</dbReference>
<dbReference type="EMBL" id="NVUS01000019">
    <property type="protein sequence ID" value="PCI98804.1"/>
    <property type="molecule type" value="Genomic_DNA"/>
</dbReference>
<evidence type="ECO:0000259" key="6">
    <source>
        <dbReference type="Pfam" id="PF01343"/>
    </source>
</evidence>
<name>A0A2A4YVM8_9PROT</name>
<protein>
    <submittedName>
        <fullName evidence="7">Signal peptide peptidase SppA</fullName>
    </submittedName>
</protein>
<comment type="caution">
    <text evidence="7">The sequence shown here is derived from an EMBL/GenBank/DDBJ whole genome shotgun (WGS) entry which is preliminary data.</text>
</comment>
<dbReference type="AlphaFoldDB" id="A0A2A4YVM8"/>
<dbReference type="PANTHER" id="PTHR42987:SF6">
    <property type="entry name" value="PROTEINASE IV"/>
    <property type="match status" value="1"/>
</dbReference>
<dbReference type="InterPro" id="IPR029045">
    <property type="entry name" value="ClpP/crotonase-like_dom_sf"/>
</dbReference>
<evidence type="ECO:0000256" key="5">
    <source>
        <dbReference type="SAM" id="Phobius"/>
    </source>
</evidence>
<accession>A0A2A4YVM8</accession>
<dbReference type="GO" id="GO:0006508">
    <property type="term" value="P:proteolysis"/>
    <property type="evidence" value="ECO:0007669"/>
    <property type="project" value="UniProtKB-KW"/>
</dbReference>
<dbReference type="Pfam" id="PF01343">
    <property type="entry name" value="Peptidase_S49"/>
    <property type="match status" value="1"/>
</dbReference>
<keyword evidence="5" id="KW-0472">Membrane</keyword>
<evidence type="ECO:0000256" key="1">
    <source>
        <dbReference type="ARBA" id="ARBA00008683"/>
    </source>
</evidence>
<proteinExistence type="inferred from homology"/>
<dbReference type="Gene3D" id="6.20.330.10">
    <property type="match status" value="1"/>
</dbReference>
<dbReference type="SUPFAM" id="SSF52096">
    <property type="entry name" value="ClpP/crotonase"/>
    <property type="match status" value="1"/>
</dbReference>